<evidence type="ECO:0000313" key="2">
    <source>
        <dbReference type="WBParaSite" id="ES5_v2.g17682.t1"/>
    </source>
</evidence>
<dbReference type="Proteomes" id="UP000887579">
    <property type="component" value="Unplaced"/>
</dbReference>
<evidence type="ECO:0000313" key="1">
    <source>
        <dbReference type="Proteomes" id="UP000887579"/>
    </source>
</evidence>
<protein>
    <submittedName>
        <fullName evidence="2">OTU domain-containing protein</fullName>
    </submittedName>
</protein>
<accession>A0AC34FKE3</accession>
<proteinExistence type="predicted"/>
<dbReference type="WBParaSite" id="ES5_v2.g17682.t1">
    <property type="protein sequence ID" value="ES5_v2.g17682.t1"/>
    <property type="gene ID" value="ES5_v2.g17682"/>
</dbReference>
<reference evidence="2" key="1">
    <citation type="submission" date="2022-11" db="UniProtKB">
        <authorList>
            <consortium name="WormBaseParasite"/>
        </authorList>
    </citation>
    <scope>IDENTIFICATION</scope>
</reference>
<organism evidence="1 2">
    <name type="scientific">Panagrolaimus sp. ES5</name>
    <dbReference type="NCBI Taxonomy" id="591445"/>
    <lineage>
        <taxon>Eukaryota</taxon>
        <taxon>Metazoa</taxon>
        <taxon>Ecdysozoa</taxon>
        <taxon>Nematoda</taxon>
        <taxon>Chromadorea</taxon>
        <taxon>Rhabditida</taxon>
        <taxon>Tylenchina</taxon>
        <taxon>Panagrolaimomorpha</taxon>
        <taxon>Panagrolaimoidea</taxon>
        <taxon>Panagrolaimidae</taxon>
        <taxon>Panagrolaimus</taxon>
    </lineage>
</organism>
<name>A0AC34FKE3_9BILA</name>
<sequence length="427" mass="47409">MALPLLPIEERNFIWEKVLKNPPVAPPNARDWPSAAATKKFIDYVRTTWLTKPFNTWCFFGGGRATTEQQRIAINLRHLRRVQYLLHDIRNKSGATLKSKKKAAVVARAEESALWNADLGVLPEAPQVEDEDIGGDSDNNVEDEAIDGDGDNNVEDDLNDDIDAFVTADFNPDDLASELAETLQEIEKSFATVFDEEATEEVIIDLTSEDNGSQKTMEASDDSFMVIPHQAGDEAILQKAVLLQSPTSEELEDILQRLKIDPSLAANSPLLGLASSPVDPSASFIKHDVRPDGNCCWRSTSYLLTGTEEYYWEIRQQVFAELRDNADLISGIKSVEVQQEYAEKCQELAKLTRGPVASDLWGGTTELLGLANLLSLNIVIYNPNGGKPFFTRCSPVGLRYTQSCPSIFLHNHSEHYQAIVGVLQPEM</sequence>